<feature type="compositionally biased region" description="Low complexity" evidence="1">
    <location>
        <begin position="37"/>
        <end position="46"/>
    </location>
</feature>
<feature type="compositionally biased region" description="Low complexity" evidence="1">
    <location>
        <begin position="7"/>
        <end position="22"/>
    </location>
</feature>
<feature type="region of interest" description="Disordered" evidence="1">
    <location>
        <begin position="99"/>
        <end position="120"/>
    </location>
</feature>
<protein>
    <submittedName>
        <fullName evidence="2">2894_t:CDS:1</fullName>
    </submittedName>
</protein>
<gene>
    <name evidence="2" type="ORF">ALEPTO_LOCUS11850</name>
</gene>
<evidence type="ECO:0000313" key="3">
    <source>
        <dbReference type="Proteomes" id="UP000789508"/>
    </source>
</evidence>
<dbReference type="AlphaFoldDB" id="A0A9N9HW82"/>
<comment type="caution">
    <text evidence="2">The sequence shown here is derived from an EMBL/GenBank/DDBJ whole genome shotgun (WGS) entry which is preliminary data.</text>
</comment>
<feature type="compositionally biased region" description="Basic and acidic residues" evidence="1">
    <location>
        <begin position="23"/>
        <end position="33"/>
    </location>
</feature>
<reference evidence="2" key="1">
    <citation type="submission" date="2021-06" db="EMBL/GenBank/DDBJ databases">
        <authorList>
            <person name="Kallberg Y."/>
            <person name="Tangrot J."/>
            <person name="Rosling A."/>
        </authorList>
    </citation>
    <scope>NUCLEOTIDE SEQUENCE</scope>
    <source>
        <strain evidence="2">FL130A</strain>
    </source>
</reference>
<evidence type="ECO:0000256" key="1">
    <source>
        <dbReference type="SAM" id="MobiDB-lite"/>
    </source>
</evidence>
<dbReference type="EMBL" id="CAJVPS010021885">
    <property type="protein sequence ID" value="CAG8709105.1"/>
    <property type="molecule type" value="Genomic_DNA"/>
</dbReference>
<keyword evidence="3" id="KW-1185">Reference proteome</keyword>
<dbReference type="Proteomes" id="UP000789508">
    <property type="component" value="Unassembled WGS sequence"/>
</dbReference>
<sequence>MSTAIFTSKSTSPSVPSSSPPKQFKDSEKKEQGETVNPSSNPNSNSKKGTNPNFQGKKPRTNRPGQLHRKTSSASTQTVAKVLTPKSPYFLYSYLDPSASSQCDESEVQTGTDPQTTNYC</sequence>
<proteinExistence type="predicted"/>
<evidence type="ECO:0000313" key="2">
    <source>
        <dbReference type="EMBL" id="CAG8709105.1"/>
    </source>
</evidence>
<accession>A0A9N9HW82</accession>
<feature type="non-terminal residue" evidence="2">
    <location>
        <position position="120"/>
    </location>
</feature>
<organism evidence="2 3">
    <name type="scientific">Ambispora leptoticha</name>
    <dbReference type="NCBI Taxonomy" id="144679"/>
    <lineage>
        <taxon>Eukaryota</taxon>
        <taxon>Fungi</taxon>
        <taxon>Fungi incertae sedis</taxon>
        <taxon>Mucoromycota</taxon>
        <taxon>Glomeromycotina</taxon>
        <taxon>Glomeromycetes</taxon>
        <taxon>Archaeosporales</taxon>
        <taxon>Ambisporaceae</taxon>
        <taxon>Ambispora</taxon>
    </lineage>
</organism>
<name>A0A9N9HW82_9GLOM</name>
<feature type="compositionally biased region" description="Basic residues" evidence="1">
    <location>
        <begin position="57"/>
        <end position="71"/>
    </location>
</feature>
<feature type="region of interest" description="Disordered" evidence="1">
    <location>
        <begin position="1"/>
        <end position="80"/>
    </location>
</feature>